<dbReference type="Pfam" id="PF05193">
    <property type="entry name" value="Peptidase_M16_C"/>
    <property type="match status" value="1"/>
</dbReference>
<accession>A0ABS0QKF8</accession>
<dbReference type="InterPro" id="IPR007863">
    <property type="entry name" value="Peptidase_M16_C"/>
</dbReference>
<evidence type="ECO:0000259" key="1">
    <source>
        <dbReference type="Pfam" id="PF05193"/>
    </source>
</evidence>
<dbReference type="InterPro" id="IPR011249">
    <property type="entry name" value="Metalloenz_LuxS/M16"/>
</dbReference>
<protein>
    <submittedName>
        <fullName evidence="2">Insulinase family protein</fullName>
    </submittedName>
</protein>
<dbReference type="Proteomes" id="UP000641910">
    <property type="component" value="Unassembled WGS sequence"/>
</dbReference>
<reference evidence="2 3" key="1">
    <citation type="submission" date="2020-12" db="EMBL/GenBank/DDBJ databases">
        <title>WGS of Thermoactinomyces spp.</title>
        <authorList>
            <person name="Cheng K."/>
        </authorList>
    </citation>
    <scope>NUCLEOTIDE SEQUENCE [LARGE SCALE GENOMIC DNA]</scope>
    <source>
        <strain evidence="3">CICC 10650\ACCC 41061</strain>
    </source>
</reference>
<evidence type="ECO:0000313" key="3">
    <source>
        <dbReference type="Proteomes" id="UP000641910"/>
    </source>
</evidence>
<keyword evidence="3" id="KW-1185">Reference proteome</keyword>
<organism evidence="2 3">
    <name type="scientific">Thermoactinomyces vulgaris</name>
    <dbReference type="NCBI Taxonomy" id="2026"/>
    <lineage>
        <taxon>Bacteria</taxon>
        <taxon>Bacillati</taxon>
        <taxon>Bacillota</taxon>
        <taxon>Bacilli</taxon>
        <taxon>Bacillales</taxon>
        <taxon>Thermoactinomycetaceae</taxon>
        <taxon>Thermoactinomyces</taxon>
    </lineage>
</organism>
<dbReference type="Gene3D" id="3.30.830.10">
    <property type="entry name" value="Metalloenzyme, LuxS/M16 peptidase-like"/>
    <property type="match status" value="2"/>
</dbReference>
<dbReference type="PANTHER" id="PTHR11851">
    <property type="entry name" value="METALLOPROTEASE"/>
    <property type="match status" value="1"/>
</dbReference>
<dbReference type="EMBL" id="JAECVU010000006">
    <property type="protein sequence ID" value="MBH8589271.1"/>
    <property type="molecule type" value="Genomic_DNA"/>
</dbReference>
<dbReference type="PANTHER" id="PTHR11851:SF186">
    <property type="entry name" value="INACTIVE METALLOPROTEASE YMFF-RELATED"/>
    <property type="match status" value="1"/>
</dbReference>
<dbReference type="InterPro" id="IPR050361">
    <property type="entry name" value="MPP/UQCRC_Complex"/>
</dbReference>
<name>A0ABS0QKF8_THEVU</name>
<comment type="caution">
    <text evidence="2">The sequence shown here is derived from an EMBL/GenBank/DDBJ whole genome shotgun (WGS) entry which is preliminary data.</text>
</comment>
<proteinExistence type="predicted"/>
<dbReference type="RefSeq" id="WP_121874395.1">
    <property type="nucleotide sequence ID" value="NZ_JACEIS010000008.1"/>
</dbReference>
<dbReference type="NCBIfam" id="NF047422">
    <property type="entry name" value="YfmF_fam"/>
    <property type="match status" value="1"/>
</dbReference>
<evidence type="ECO:0000313" key="2">
    <source>
        <dbReference type="EMBL" id="MBH8589271.1"/>
    </source>
</evidence>
<feature type="domain" description="Peptidase M16 C-terminal" evidence="1">
    <location>
        <begin position="192"/>
        <end position="368"/>
    </location>
</feature>
<dbReference type="SUPFAM" id="SSF63411">
    <property type="entry name" value="LuxS/MPP-like metallohydrolase"/>
    <property type="match status" value="2"/>
</dbReference>
<gene>
    <name evidence="2" type="ORF">I8U22_10670</name>
</gene>
<sequence>MKKEVNTLGFAQFETGSIGNIRVHVCNSEKFKTTMLMAFIQQELSPETVTKTALLPQVLQRGTQSHPTTLSFRQKLDELYGAILFGDVFKRGERHIMQFGMELANEQYLKESPSLLAEGIRFFSEVLLKPALENQAFKPSYLEAEKKNLKQKIESLKDDKIRYASHRLIEAMCQGEPYALFNHGRLEDLPNIDPPSLYTYYQEVLSDCPVDFYCVGNVSVDEVLKLLEKEFSSIADKTRKTVQTKTASLPVKEERIVTERMNVKQGKLNIGCRTQTTIKDPDYPALMMYNGILGGFPHSKLFRNVREKASLAYYCSSRLESHKGLLLIQSGIEIANYEQAVQIIKEQLEEIRQGNISDQELEQTKATLSNQLRSQMDRSYEMIHFHYQSVLNGKDLPLEKLLEQVNAVQKEDVQKIAEKIRLDVIYFLRDRGGNEHAKSGV</sequence>